<dbReference type="Pfam" id="PF00756">
    <property type="entry name" value="Esterase"/>
    <property type="match status" value="1"/>
</dbReference>
<keyword evidence="2" id="KW-0378">Hydrolase</keyword>
<dbReference type="OrthoDB" id="9784036at2"/>
<dbReference type="SUPFAM" id="SSF53474">
    <property type="entry name" value="alpha/beta-Hydrolases"/>
    <property type="match status" value="1"/>
</dbReference>
<keyword evidence="4" id="KW-1185">Reference proteome</keyword>
<dbReference type="EMBL" id="QGGU01000011">
    <property type="protein sequence ID" value="PWK47303.1"/>
    <property type="molecule type" value="Genomic_DNA"/>
</dbReference>
<comment type="caution">
    <text evidence="3">The sequence shown here is derived from an EMBL/GenBank/DDBJ whole genome shotgun (WGS) entry which is preliminary data.</text>
</comment>
<dbReference type="AlphaFoldDB" id="A0A316FGD5"/>
<proteinExistence type="inferred from homology"/>
<dbReference type="InterPro" id="IPR052558">
    <property type="entry name" value="Siderophore_Hydrolase_D"/>
</dbReference>
<organism evidence="3 4">
    <name type="scientific">Pleionea mediterranea</name>
    <dbReference type="NCBI Taxonomy" id="523701"/>
    <lineage>
        <taxon>Bacteria</taxon>
        <taxon>Pseudomonadati</taxon>
        <taxon>Pseudomonadota</taxon>
        <taxon>Gammaproteobacteria</taxon>
        <taxon>Oceanospirillales</taxon>
        <taxon>Pleioneaceae</taxon>
        <taxon>Pleionea</taxon>
    </lineage>
</organism>
<protein>
    <recommendedName>
        <fullName evidence="5">Esterase</fullName>
    </recommendedName>
</protein>
<dbReference type="Gene3D" id="3.40.50.1820">
    <property type="entry name" value="alpha/beta hydrolase"/>
    <property type="match status" value="1"/>
</dbReference>
<sequence>MKSLLTYRLFIVLGLVSIAVIPMLAQANPQLATIPGARANMEILPSNSFQSKAFSYEHQVTVALPASYRVQPERTYPVLWVPDSPLIMRSIVGLLDVLVLGNLAPEMIVVGIGSPPEEGLAGVGRRVIDFSPPGKGYAPPGLAGERWSSLAPIPEFPHKAEAFLNLLVEELRPKLASEYRFSGEHALFGHSAGGMFAAYSLFTRAEAFQKMIIGSPYLEGVKGAVFVAEAKYAESHDDLKAKVFLGVGEKEAEEYFVAISGNLESTARLSRTLTARHYPSLDLNTRIFAGKDHYTVLPDVIISGISFLWREEISQLPSSWPTRKATGK</sequence>
<reference evidence="3 4" key="1">
    <citation type="submission" date="2018-05" db="EMBL/GenBank/DDBJ databases">
        <title>Genomic Encyclopedia of Type Strains, Phase IV (KMG-IV): sequencing the most valuable type-strain genomes for metagenomic binning, comparative biology and taxonomic classification.</title>
        <authorList>
            <person name="Goeker M."/>
        </authorList>
    </citation>
    <scope>NUCLEOTIDE SEQUENCE [LARGE SCALE GENOMIC DNA]</scope>
    <source>
        <strain evidence="3 4">DSM 25350</strain>
    </source>
</reference>
<evidence type="ECO:0008006" key="5">
    <source>
        <dbReference type="Google" id="ProtNLM"/>
    </source>
</evidence>
<name>A0A316FGD5_9GAMM</name>
<dbReference type="GO" id="GO:0016788">
    <property type="term" value="F:hydrolase activity, acting on ester bonds"/>
    <property type="evidence" value="ECO:0007669"/>
    <property type="project" value="TreeGrafter"/>
</dbReference>
<dbReference type="Proteomes" id="UP000245790">
    <property type="component" value="Unassembled WGS sequence"/>
</dbReference>
<evidence type="ECO:0000313" key="4">
    <source>
        <dbReference type="Proteomes" id="UP000245790"/>
    </source>
</evidence>
<evidence type="ECO:0000256" key="2">
    <source>
        <dbReference type="ARBA" id="ARBA00022801"/>
    </source>
</evidence>
<comment type="similarity">
    <text evidence="1">Belongs to the esterase D family.</text>
</comment>
<dbReference type="PANTHER" id="PTHR40841">
    <property type="entry name" value="SIDEROPHORE TRIACETYLFUSARININE C ESTERASE"/>
    <property type="match status" value="1"/>
</dbReference>
<evidence type="ECO:0000313" key="3">
    <source>
        <dbReference type="EMBL" id="PWK47303.1"/>
    </source>
</evidence>
<dbReference type="InterPro" id="IPR000801">
    <property type="entry name" value="Esterase-like"/>
</dbReference>
<gene>
    <name evidence="3" type="ORF">C8D97_11148</name>
</gene>
<accession>A0A316FGD5</accession>
<dbReference type="InterPro" id="IPR029058">
    <property type="entry name" value="AB_hydrolase_fold"/>
</dbReference>
<dbReference type="PANTHER" id="PTHR40841:SF2">
    <property type="entry name" value="SIDEROPHORE-DEGRADING ESTERASE (EUROFUNG)"/>
    <property type="match status" value="1"/>
</dbReference>
<dbReference type="RefSeq" id="WP_109764554.1">
    <property type="nucleotide sequence ID" value="NZ_QGGU01000011.1"/>
</dbReference>
<evidence type="ECO:0000256" key="1">
    <source>
        <dbReference type="ARBA" id="ARBA00005622"/>
    </source>
</evidence>